<name>A0A2G2XRJ8_CAPBA</name>
<sequence length="158" mass="18740">MILAKIFRALGKYKSGETKFFEDCNLLLQMWANVHFYKRDNMIDIMFSASHDIDTYDNRMIRKYAISEVFFGLDFRVPRANKILHEWNYVLTIDVRPGPSECIPEYQVWVREYRGDINPSPEGEQGFEDVRMTIWISHFRLGTTVVTPEMWDPMANIM</sequence>
<accession>A0A2G2XRJ8</accession>
<gene>
    <name evidence="1" type="ORF">CQW23_02344</name>
</gene>
<proteinExistence type="predicted"/>
<reference evidence="2" key="2">
    <citation type="journal article" date="2017" name="J. Anim. Genet.">
        <title>Multiple reference genome sequences of hot pepper reveal the massive evolution of plant disease resistance genes by retroduplication.</title>
        <authorList>
            <person name="Kim S."/>
            <person name="Park J."/>
            <person name="Yeom S.-I."/>
            <person name="Kim Y.-M."/>
            <person name="Seo E."/>
            <person name="Kim K.-T."/>
            <person name="Kim M.-S."/>
            <person name="Lee J.M."/>
            <person name="Cheong K."/>
            <person name="Shin H.-S."/>
            <person name="Kim S.-B."/>
            <person name="Han K."/>
            <person name="Lee J."/>
            <person name="Park M."/>
            <person name="Lee H.-A."/>
            <person name="Lee H.-Y."/>
            <person name="Lee Y."/>
            <person name="Oh S."/>
            <person name="Lee J.H."/>
            <person name="Choi E."/>
            <person name="Choi E."/>
            <person name="Lee S.E."/>
            <person name="Jeon J."/>
            <person name="Kim H."/>
            <person name="Choi G."/>
            <person name="Song H."/>
            <person name="Lee J."/>
            <person name="Lee S.-C."/>
            <person name="Kwon J.-K."/>
            <person name="Lee H.-Y."/>
            <person name="Koo N."/>
            <person name="Hong Y."/>
            <person name="Kim R.W."/>
            <person name="Kang W.-H."/>
            <person name="Huh J.H."/>
            <person name="Kang B.-C."/>
            <person name="Yang T.-J."/>
            <person name="Lee Y.-H."/>
            <person name="Bennetzen J.L."/>
            <person name="Choi D."/>
        </authorList>
    </citation>
    <scope>NUCLEOTIDE SEQUENCE [LARGE SCALE GENOMIC DNA]</scope>
    <source>
        <strain evidence="2">cv. PBC81</strain>
    </source>
</reference>
<dbReference type="AlphaFoldDB" id="A0A2G2XRJ8"/>
<dbReference type="EMBL" id="MLFT02000001">
    <property type="protein sequence ID" value="PHT59981.1"/>
    <property type="molecule type" value="Genomic_DNA"/>
</dbReference>
<organism evidence="1 2">
    <name type="scientific">Capsicum baccatum</name>
    <name type="common">Peruvian pepper</name>
    <dbReference type="NCBI Taxonomy" id="33114"/>
    <lineage>
        <taxon>Eukaryota</taxon>
        <taxon>Viridiplantae</taxon>
        <taxon>Streptophyta</taxon>
        <taxon>Embryophyta</taxon>
        <taxon>Tracheophyta</taxon>
        <taxon>Spermatophyta</taxon>
        <taxon>Magnoliopsida</taxon>
        <taxon>eudicotyledons</taxon>
        <taxon>Gunneridae</taxon>
        <taxon>Pentapetalae</taxon>
        <taxon>asterids</taxon>
        <taxon>lamiids</taxon>
        <taxon>Solanales</taxon>
        <taxon>Solanaceae</taxon>
        <taxon>Solanoideae</taxon>
        <taxon>Capsiceae</taxon>
        <taxon>Capsicum</taxon>
    </lineage>
</organism>
<dbReference type="Proteomes" id="UP000224567">
    <property type="component" value="Unassembled WGS sequence"/>
</dbReference>
<keyword evidence="2" id="KW-1185">Reference proteome</keyword>
<evidence type="ECO:0000313" key="1">
    <source>
        <dbReference type="EMBL" id="PHT59981.1"/>
    </source>
</evidence>
<dbReference type="OrthoDB" id="994452at2759"/>
<comment type="caution">
    <text evidence="1">The sequence shown here is derived from an EMBL/GenBank/DDBJ whole genome shotgun (WGS) entry which is preliminary data.</text>
</comment>
<protein>
    <submittedName>
        <fullName evidence="1">Uncharacterized protein</fullName>
    </submittedName>
</protein>
<dbReference type="STRING" id="33114.A0A2G2XRJ8"/>
<reference evidence="1 2" key="1">
    <citation type="journal article" date="2017" name="Genome Biol.">
        <title>New reference genome sequences of hot pepper reveal the massive evolution of plant disease-resistance genes by retroduplication.</title>
        <authorList>
            <person name="Kim S."/>
            <person name="Park J."/>
            <person name="Yeom S.I."/>
            <person name="Kim Y.M."/>
            <person name="Seo E."/>
            <person name="Kim K.T."/>
            <person name="Kim M.S."/>
            <person name="Lee J.M."/>
            <person name="Cheong K."/>
            <person name="Shin H.S."/>
            <person name="Kim S.B."/>
            <person name="Han K."/>
            <person name="Lee J."/>
            <person name="Park M."/>
            <person name="Lee H.A."/>
            <person name="Lee H.Y."/>
            <person name="Lee Y."/>
            <person name="Oh S."/>
            <person name="Lee J.H."/>
            <person name="Choi E."/>
            <person name="Choi E."/>
            <person name="Lee S.E."/>
            <person name="Jeon J."/>
            <person name="Kim H."/>
            <person name="Choi G."/>
            <person name="Song H."/>
            <person name="Lee J."/>
            <person name="Lee S.C."/>
            <person name="Kwon J.K."/>
            <person name="Lee H.Y."/>
            <person name="Koo N."/>
            <person name="Hong Y."/>
            <person name="Kim R.W."/>
            <person name="Kang W.H."/>
            <person name="Huh J.H."/>
            <person name="Kang B.C."/>
            <person name="Yang T.J."/>
            <person name="Lee Y.H."/>
            <person name="Bennetzen J.L."/>
            <person name="Choi D."/>
        </authorList>
    </citation>
    <scope>NUCLEOTIDE SEQUENCE [LARGE SCALE GENOMIC DNA]</scope>
    <source>
        <strain evidence="2">cv. PBC81</strain>
    </source>
</reference>
<evidence type="ECO:0000313" key="2">
    <source>
        <dbReference type="Proteomes" id="UP000224567"/>
    </source>
</evidence>